<feature type="region of interest" description="Disordered" evidence="8">
    <location>
        <begin position="1"/>
        <end position="28"/>
    </location>
</feature>
<dbReference type="EMBL" id="HBUF01541397">
    <property type="protein sequence ID" value="CAG6755209.1"/>
    <property type="molecule type" value="Transcribed_RNA"/>
</dbReference>
<dbReference type="EMBL" id="HBUF01345341">
    <property type="protein sequence ID" value="CAG6708780.1"/>
    <property type="molecule type" value="Transcribed_RNA"/>
</dbReference>
<accession>A0A8D8TAL0</accession>
<dbReference type="EMBL" id="HBUF01257471">
    <property type="protein sequence ID" value="CAG6681911.1"/>
    <property type="molecule type" value="Transcribed_RNA"/>
</dbReference>
<evidence type="ECO:0000256" key="2">
    <source>
        <dbReference type="ARBA" id="ARBA00013699"/>
    </source>
</evidence>
<dbReference type="SUPFAM" id="SSF117281">
    <property type="entry name" value="Kelch motif"/>
    <property type="match status" value="1"/>
</dbReference>
<dbReference type="PIRSF" id="PIRSF037037">
    <property type="entry name" value="Kelch-like_protein_gigaxonin"/>
    <property type="match status" value="1"/>
</dbReference>
<dbReference type="EMBL" id="HBUF01345340">
    <property type="protein sequence ID" value="CAG6708779.1"/>
    <property type="molecule type" value="Transcribed_RNA"/>
</dbReference>
<evidence type="ECO:0000256" key="3">
    <source>
        <dbReference type="ARBA" id="ARBA00022441"/>
    </source>
</evidence>
<dbReference type="EMBL" id="HBUF01345344">
    <property type="protein sequence ID" value="CAG6708783.1"/>
    <property type="molecule type" value="Transcribed_RNA"/>
</dbReference>
<feature type="domain" description="BTB" evidence="9">
    <location>
        <begin position="86"/>
        <end position="153"/>
    </location>
</feature>
<dbReference type="EMBL" id="HBUF01345343">
    <property type="protein sequence ID" value="CAG6708782.1"/>
    <property type="molecule type" value="Transcribed_RNA"/>
</dbReference>
<dbReference type="UniPathway" id="UPA00143"/>
<dbReference type="Pfam" id="PF07707">
    <property type="entry name" value="BACK"/>
    <property type="match status" value="1"/>
</dbReference>
<keyword evidence="5" id="KW-0833">Ubl conjugation pathway</keyword>
<dbReference type="EMBL" id="HBUF01021194">
    <property type="protein sequence ID" value="CAG6611288.1"/>
    <property type="molecule type" value="Transcribed_RNA"/>
</dbReference>
<dbReference type="SMART" id="SM00875">
    <property type="entry name" value="BACK"/>
    <property type="match status" value="1"/>
</dbReference>
<dbReference type="InterPro" id="IPR000210">
    <property type="entry name" value="BTB/POZ_dom"/>
</dbReference>
<dbReference type="EMBL" id="HBUF01541396">
    <property type="protein sequence ID" value="CAG6755208.1"/>
    <property type="molecule type" value="Transcribed_RNA"/>
</dbReference>
<dbReference type="EMBL" id="HBUF01257472">
    <property type="protein sequence ID" value="CAG6681912.1"/>
    <property type="molecule type" value="Transcribed_RNA"/>
</dbReference>
<evidence type="ECO:0000256" key="4">
    <source>
        <dbReference type="ARBA" id="ARBA00022737"/>
    </source>
</evidence>
<evidence type="ECO:0000256" key="5">
    <source>
        <dbReference type="ARBA" id="ARBA00022786"/>
    </source>
</evidence>
<dbReference type="Gene3D" id="3.30.710.10">
    <property type="entry name" value="Potassium Channel Kv1.1, Chain A"/>
    <property type="match status" value="1"/>
</dbReference>
<comment type="function">
    <text evidence="7">Probable substrate-specific adapter of an E3 ubiquitin-protein ligase complex which mediates the ubiquitination and subsequent proteasomal degradation of target proteins. May have a role in synapse differentiation and growth.</text>
</comment>
<dbReference type="Gene3D" id="1.25.40.420">
    <property type="match status" value="1"/>
</dbReference>
<dbReference type="InterPro" id="IPR015915">
    <property type="entry name" value="Kelch-typ_b-propeller"/>
</dbReference>
<keyword evidence="3" id="KW-0880">Kelch repeat</keyword>
<evidence type="ECO:0000259" key="9">
    <source>
        <dbReference type="PROSITE" id="PS50097"/>
    </source>
</evidence>
<dbReference type="AlphaFoldDB" id="A0A8D8TAL0"/>
<proteinExistence type="predicted"/>
<evidence type="ECO:0000256" key="1">
    <source>
        <dbReference type="ARBA" id="ARBA00004906"/>
    </source>
</evidence>
<name>A0A8D8TAL0_9HEMI</name>
<evidence type="ECO:0000313" key="10">
    <source>
        <dbReference type="EMBL" id="CAG6681911.1"/>
    </source>
</evidence>
<dbReference type="EMBL" id="HBUF01021195">
    <property type="protein sequence ID" value="CAG6611289.1"/>
    <property type="molecule type" value="Transcribed_RNA"/>
</dbReference>
<dbReference type="SMART" id="SM00612">
    <property type="entry name" value="Kelch"/>
    <property type="match status" value="6"/>
</dbReference>
<dbReference type="PANTHER" id="PTHR24412:SF450">
    <property type="entry name" value="KELCH-LIKE PROTEIN DIABLO"/>
    <property type="match status" value="1"/>
</dbReference>
<dbReference type="InterPro" id="IPR011333">
    <property type="entry name" value="SKP1/BTB/POZ_sf"/>
</dbReference>
<dbReference type="EMBL" id="HBUF01345342">
    <property type="protein sequence ID" value="CAG6708781.1"/>
    <property type="molecule type" value="Transcribed_RNA"/>
</dbReference>
<dbReference type="FunFam" id="3.30.710.10:FF:000001">
    <property type="entry name" value="Kelch-like family member 20"/>
    <property type="match status" value="1"/>
</dbReference>
<dbReference type="Gene3D" id="2.120.10.80">
    <property type="entry name" value="Kelch-type beta propeller"/>
    <property type="match status" value="2"/>
</dbReference>
<evidence type="ECO:0000256" key="6">
    <source>
        <dbReference type="ARBA" id="ARBA00023203"/>
    </source>
</evidence>
<evidence type="ECO:0000256" key="7">
    <source>
        <dbReference type="ARBA" id="ARBA00043912"/>
    </source>
</evidence>
<dbReference type="PANTHER" id="PTHR24412">
    <property type="entry name" value="KELCH PROTEIN"/>
    <property type="match status" value="1"/>
</dbReference>
<organism evidence="10">
    <name type="scientific">Cacopsylla melanoneura</name>
    <dbReference type="NCBI Taxonomy" id="428564"/>
    <lineage>
        <taxon>Eukaryota</taxon>
        <taxon>Metazoa</taxon>
        <taxon>Ecdysozoa</taxon>
        <taxon>Arthropoda</taxon>
        <taxon>Hexapoda</taxon>
        <taxon>Insecta</taxon>
        <taxon>Pterygota</taxon>
        <taxon>Neoptera</taxon>
        <taxon>Paraneoptera</taxon>
        <taxon>Hemiptera</taxon>
        <taxon>Sternorrhyncha</taxon>
        <taxon>Psylloidea</taxon>
        <taxon>Psyllidae</taxon>
        <taxon>Psyllinae</taxon>
        <taxon>Cacopsylla</taxon>
    </lineage>
</organism>
<keyword evidence="6" id="KW-0009">Actin-binding</keyword>
<dbReference type="FunFam" id="1.25.40.420:FF:000001">
    <property type="entry name" value="Kelch-like family member 12"/>
    <property type="match status" value="1"/>
</dbReference>
<feature type="compositionally biased region" description="Polar residues" evidence="8">
    <location>
        <begin position="16"/>
        <end position="28"/>
    </location>
</feature>
<dbReference type="InterPro" id="IPR006652">
    <property type="entry name" value="Kelch_1"/>
</dbReference>
<dbReference type="PROSITE" id="PS50097">
    <property type="entry name" value="BTB"/>
    <property type="match status" value="1"/>
</dbReference>
<dbReference type="InterPro" id="IPR017096">
    <property type="entry name" value="BTB-kelch_protein"/>
</dbReference>
<dbReference type="InterPro" id="IPR011705">
    <property type="entry name" value="BACK"/>
</dbReference>
<dbReference type="SUPFAM" id="SSF54695">
    <property type="entry name" value="POZ domain"/>
    <property type="match status" value="1"/>
</dbReference>
<evidence type="ECO:0000256" key="8">
    <source>
        <dbReference type="SAM" id="MobiDB-lite"/>
    </source>
</evidence>
<keyword evidence="4" id="KW-0677">Repeat</keyword>
<dbReference type="EMBL" id="HBUF01345345">
    <property type="protein sequence ID" value="CAG6708784.1"/>
    <property type="molecule type" value="Transcribed_RNA"/>
</dbReference>
<dbReference type="SMART" id="SM00225">
    <property type="entry name" value="BTB"/>
    <property type="match status" value="1"/>
</dbReference>
<sequence>MSSEDHNKGPGKNGNHESGGSEDSSSFLNHPRCRSLDSIASGMSTASGSDASMRNYVQDNLIYTHSHHGSSCLDKMETMLRSRKLTDVVLKAGQFEIPAHRLVLSASCEYFSIMFTGDMREVNENVITINGIDADTLVTIVDYCYTGSIEVTEDNVENILSAACLLQLPDIVSACSTFLIKQLHPSNCIGIYMFADAQGCFQIQASAESYIAEHFNEVRKSKEFLSLSHTHMAKLLSSEELNIDSEEDTYSAVMHWLYHDIENRKDNMSDLLSYIKLPLISQQFLVDTVEKDPVLRDDIHCRTLIMEAITYHLLPERRPLLQSSRTRPRPSTLDKIYVLGGADPGNREAMSIEVFEIRANTWTEIGHLRNRRLQFGAGVLNGKIHVVGGRDGLKTVNTFEYLDTHSRGKDTEVTWVSRPSMLTHRHGLGVGVLEPDGPLYAVGGHDGWSYLNTTERWDPRLGQWSFIAPMLLPRSTAGVAVLNSKLYAVGGRDGSSCLRTAEMYDPLTNTWYTIASMGKRRSSVGLAALGGCLYAVGGHEGSIRFKSVERYDPREDVWRTVTSMSIGRDAVSVATLGDRLVAIGGYDGQNYLPLTEIFDPLNNTWTPLSTLNLGRAGACAMPVTRSGNTMC</sequence>
<reference evidence="10" key="1">
    <citation type="submission" date="2021-05" db="EMBL/GenBank/DDBJ databases">
        <authorList>
            <person name="Alioto T."/>
            <person name="Alioto T."/>
            <person name="Gomez Garrido J."/>
        </authorList>
    </citation>
    <scope>NUCLEOTIDE SEQUENCE</scope>
</reference>
<comment type="pathway">
    <text evidence="1">Protein modification; protein ubiquitination.</text>
</comment>
<dbReference type="EMBL" id="HBUF01541395">
    <property type="protein sequence ID" value="CAG6755207.1"/>
    <property type="molecule type" value="Transcribed_RNA"/>
</dbReference>
<dbReference type="Pfam" id="PF00651">
    <property type="entry name" value="BTB"/>
    <property type="match status" value="1"/>
</dbReference>
<protein>
    <recommendedName>
        <fullName evidence="2">Kelch-like protein diablo</fullName>
    </recommendedName>
</protein>
<dbReference type="Pfam" id="PF01344">
    <property type="entry name" value="Kelch_1"/>
    <property type="match status" value="5"/>
</dbReference>
<dbReference type="GO" id="GO:0016567">
    <property type="term" value="P:protein ubiquitination"/>
    <property type="evidence" value="ECO:0007669"/>
    <property type="project" value="UniProtKB-UniPathway"/>
</dbReference>
<dbReference type="GO" id="GO:0003779">
    <property type="term" value="F:actin binding"/>
    <property type="evidence" value="ECO:0007669"/>
    <property type="project" value="UniProtKB-KW"/>
</dbReference>